<dbReference type="AlphaFoldDB" id="A0AAN6LTR4"/>
<feature type="compositionally biased region" description="Basic residues" evidence="1">
    <location>
        <begin position="181"/>
        <end position="192"/>
    </location>
</feature>
<accession>A0AAN6LTR4</accession>
<feature type="region of interest" description="Disordered" evidence="1">
    <location>
        <begin position="77"/>
        <end position="141"/>
    </location>
</feature>
<name>A0AAN6LTR4_9PLEO</name>
<dbReference type="Proteomes" id="UP001280581">
    <property type="component" value="Unassembled WGS sequence"/>
</dbReference>
<protein>
    <submittedName>
        <fullName evidence="2">Uncharacterized protein</fullName>
    </submittedName>
</protein>
<feature type="compositionally biased region" description="Low complexity" evidence="1">
    <location>
        <begin position="284"/>
        <end position="301"/>
    </location>
</feature>
<feature type="compositionally biased region" description="Low complexity" evidence="1">
    <location>
        <begin position="209"/>
        <end position="220"/>
    </location>
</feature>
<gene>
    <name evidence="2" type="ORF">GRF29_103g978039</name>
</gene>
<feature type="compositionally biased region" description="Basic residues" evidence="1">
    <location>
        <begin position="419"/>
        <end position="430"/>
    </location>
</feature>
<feature type="compositionally biased region" description="Polar residues" evidence="1">
    <location>
        <begin position="535"/>
        <end position="548"/>
    </location>
</feature>
<reference evidence="2 3" key="1">
    <citation type="submission" date="2021-02" db="EMBL/GenBank/DDBJ databases">
        <title>Genome assembly of Pseudopithomyces chartarum.</title>
        <authorList>
            <person name="Jauregui R."/>
            <person name="Singh J."/>
            <person name="Voisey C."/>
        </authorList>
    </citation>
    <scope>NUCLEOTIDE SEQUENCE [LARGE SCALE GENOMIC DNA]</scope>
    <source>
        <strain evidence="2 3">AGR01</strain>
    </source>
</reference>
<organism evidence="2 3">
    <name type="scientific">Pseudopithomyces chartarum</name>
    <dbReference type="NCBI Taxonomy" id="1892770"/>
    <lineage>
        <taxon>Eukaryota</taxon>
        <taxon>Fungi</taxon>
        <taxon>Dikarya</taxon>
        <taxon>Ascomycota</taxon>
        <taxon>Pezizomycotina</taxon>
        <taxon>Dothideomycetes</taxon>
        <taxon>Pleosporomycetidae</taxon>
        <taxon>Pleosporales</taxon>
        <taxon>Massarineae</taxon>
        <taxon>Didymosphaeriaceae</taxon>
        <taxon>Pseudopithomyces</taxon>
    </lineage>
</organism>
<feature type="compositionally biased region" description="Basic residues" evidence="1">
    <location>
        <begin position="387"/>
        <end position="399"/>
    </location>
</feature>
<proteinExistence type="predicted"/>
<dbReference type="EMBL" id="WVTA01000009">
    <property type="protein sequence ID" value="KAK3207428.1"/>
    <property type="molecule type" value="Genomic_DNA"/>
</dbReference>
<evidence type="ECO:0000313" key="2">
    <source>
        <dbReference type="EMBL" id="KAK3207428.1"/>
    </source>
</evidence>
<feature type="compositionally biased region" description="Polar residues" evidence="1">
    <location>
        <begin position="269"/>
        <end position="279"/>
    </location>
</feature>
<keyword evidence="3" id="KW-1185">Reference proteome</keyword>
<feature type="compositionally biased region" description="Basic and acidic residues" evidence="1">
    <location>
        <begin position="409"/>
        <end position="418"/>
    </location>
</feature>
<evidence type="ECO:0000256" key="1">
    <source>
        <dbReference type="SAM" id="MobiDB-lite"/>
    </source>
</evidence>
<feature type="compositionally biased region" description="Basic and acidic residues" evidence="1">
    <location>
        <begin position="440"/>
        <end position="456"/>
    </location>
</feature>
<sequence>MAPAAQAPVKRANYDGSRPRFPSLEAWLSVYGNTEYAIYKRDAAPNPMTYEEWSKSEHVLGPFLWYTTLDVWEEDSSSQEEDFEVAPPNSSARAPTKKQPKKPSVPNGHGKRDLAKSIAAVAQPSSEDAAAAAKRKRKPKKPYLSEDIVVSDFSDEVDVPHPIIEAVPSVVNVPASATANGRRKSGGRKKKQYLSAETISPEDEDDYPLALSGAGAAAASFHKPSAPAGLHSPVVATTPEEPERKRGKKSKKKSLSHTIISRDEDEHLSNITDAATTPKNDAASPEGPGSSSRRGLRTRTPAQQRPYFHNAQTFDDLVSDEPETEGDMKPSPPRPKQKLKFTNLAQVSYPEDTEENVIEGQERMLSLDGEDDDDEVTTRFGEPQPPKRAHYKGKGRAWKKTSDDEDEDYKSPAKEKSIQPKRKFGRRKFSHTTEVAPGAEELRKPDPQDNQKKECIEPIQPSHTQNANKKQRKPRKIHHLSEEFVIDEDPEMAAEARTTGSQEERVDENVVVSTNPTHKTPKKRGRPRRSDQDSTPKSSSFQDTSTVLSYDDATPVRLKSPLKKTTPTMSAEKISLPDVDDDRKNSEVGAMMEEGLVDVMQPEEREDSKSVPPSTATN</sequence>
<feature type="compositionally biased region" description="Basic residues" evidence="1">
    <location>
        <begin position="245"/>
        <end position="255"/>
    </location>
</feature>
<evidence type="ECO:0000313" key="3">
    <source>
        <dbReference type="Proteomes" id="UP001280581"/>
    </source>
</evidence>
<comment type="caution">
    <text evidence="2">The sequence shown here is derived from an EMBL/GenBank/DDBJ whole genome shotgun (WGS) entry which is preliminary data.</text>
</comment>
<feature type="compositionally biased region" description="Basic residues" evidence="1">
    <location>
        <begin position="469"/>
        <end position="478"/>
    </location>
</feature>
<feature type="region of interest" description="Disordered" evidence="1">
    <location>
        <begin position="173"/>
        <end position="342"/>
    </location>
</feature>
<feature type="region of interest" description="Disordered" evidence="1">
    <location>
        <begin position="366"/>
        <end position="618"/>
    </location>
</feature>